<sequence>MKMAKFQTFWIHLQKDQPLDESRKTGQTSGTKMAFFSNKNQVNVLTWLQED</sequence>
<reference evidence="1" key="2">
    <citation type="submission" date="2020-06" db="EMBL/GenBank/DDBJ databases">
        <title>Helianthus annuus Genome sequencing and assembly Release 2.</title>
        <authorList>
            <person name="Gouzy J."/>
            <person name="Langlade N."/>
            <person name="Munos S."/>
        </authorList>
    </citation>
    <scope>NUCLEOTIDE SEQUENCE</scope>
    <source>
        <tissue evidence="1">Leaves</tissue>
    </source>
</reference>
<reference evidence="1" key="1">
    <citation type="journal article" date="2017" name="Nature">
        <title>The sunflower genome provides insights into oil metabolism, flowering and Asterid evolution.</title>
        <authorList>
            <person name="Badouin H."/>
            <person name="Gouzy J."/>
            <person name="Grassa C.J."/>
            <person name="Murat F."/>
            <person name="Staton S.E."/>
            <person name="Cottret L."/>
            <person name="Lelandais-Briere C."/>
            <person name="Owens G.L."/>
            <person name="Carrere S."/>
            <person name="Mayjonade B."/>
            <person name="Legrand L."/>
            <person name="Gill N."/>
            <person name="Kane N.C."/>
            <person name="Bowers J.E."/>
            <person name="Hubner S."/>
            <person name="Bellec A."/>
            <person name="Berard A."/>
            <person name="Berges H."/>
            <person name="Blanchet N."/>
            <person name="Boniface M.C."/>
            <person name="Brunel D."/>
            <person name="Catrice O."/>
            <person name="Chaidir N."/>
            <person name="Claudel C."/>
            <person name="Donnadieu C."/>
            <person name="Faraut T."/>
            <person name="Fievet G."/>
            <person name="Helmstetter N."/>
            <person name="King M."/>
            <person name="Knapp S.J."/>
            <person name="Lai Z."/>
            <person name="Le Paslier M.C."/>
            <person name="Lippi Y."/>
            <person name="Lorenzon L."/>
            <person name="Mandel J.R."/>
            <person name="Marage G."/>
            <person name="Marchand G."/>
            <person name="Marquand E."/>
            <person name="Bret-Mestries E."/>
            <person name="Morien E."/>
            <person name="Nambeesan S."/>
            <person name="Nguyen T."/>
            <person name="Pegot-Espagnet P."/>
            <person name="Pouilly N."/>
            <person name="Raftis F."/>
            <person name="Sallet E."/>
            <person name="Schiex T."/>
            <person name="Thomas J."/>
            <person name="Vandecasteele C."/>
            <person name="Vares D."/>
            <person name="Vear F."/>
            <person name="Vautrin S."/>
            <person name="Crespi M."/>
            <person name="Mangin B."/>
            <person name="Burke J.M."/>
            <person name="Salse J."/>
            <person name="Munos S."/>
            <person name="Vincourt P."/>
            <person name="Rieseberg L.H."/>
            <person name="Langlade N.B."/>
        </authorList>
    </citation>
    <scope>NUCLEOTIDE SEQUENCE</scope>
    <source>
        <tissue evidence="1">Leaves</tissue>
    </source>
</reference>
<name>A0A9K3HI68_HELAN</name>
<protein>
    <submittedName>
        <fullName evidence="1">Uncharacterized protein</fullName>
    </submittedName>
</protein>
<comment type="caution">
    <text evidence="1">The sequence shown here is derived from an EMBL/GenBank/DDBJ whole genome shotgun (WGS) entry which is preliminary data.</text>
</comment>
<organism evidence="1 2">
    <name type="scientific">Helianthus annuus</name>
    <name type="common">Common sunflower</name>
    <dbReference type="NCBI Taxonomy" id="4232"/>
    <lineage>
        <taxon>Eukaryota</taxon>
        <taxon>Viridiplantae</taxon>
        <taxon>Streptophyta</taxon>
        <taxon>Embryophyta</taxon>
        <taxon>Tracheophyta</taxon>
        <taxon>Spermatophyta</taxon>
        <taxon>Magnoliopsida</taxon>
        <taxon>eudicotyledons</taxon>
        <taxon>Gunneridae</taxon>
        <taxon>Pentapetalae</taxon>
        <taxon>asterids</taxon>
        <taxon>campanulids</taxon>
        <taxon>Asterales</taxon>
        <taxon>Asteraceae</taxon>
        <taxon>Asteroideae</taxon>
        <taxon>Heliantheae alliance</taxon>
        <taxon>Heliantheae</taxon>
        <taxon>Helianthus</taxon>
    </lineage>
</organism>
<evidence type="ECO:0000313" key="2">
    <source>
        <dbReference type="Proteomes" id="UP000215914"/>
    </source>
</evidence>
<dbReference type="Gramene" id="mRNA:HanXRQr2_Chr12g0551581">
    <property type="protein sequence ID" value="CDS:HanXRQr2_Chr12g0551581.1"/>
    <property type="gene ID" value="HanXRQr2_Chr12g0551581"/>
</dbReference>
<keyword evidence="2" id="KW-1185">Reference proteome</keyword>
<proteinExistence type="predicted"/>
<gene>
    <name evidence="1" type="ORF">HanXRQr2_Chr12g0551581</name>
</gene>
<accession>A0A9K3HI68</accession>
<dbReference type="EMBL" id="MNCJ02000327">
    <property type="protein sequence ID" value="KAF5778779.1"/>
    <property type="molecule type" value="Genomic_DNA"/>
</dbReference>
<evidence type="ECO:0000313" key="1">
    <source>
        <dbReference type="EMBL" id="KAF5778779.1"/>
    </source>
</evidence>
<dbReference type="Proteomes" id="UP000215914">
    <property type="component" value="Unassembled WGS sequence"/>
</dbReference>
<dbReference type="AlphaFoldDB" id="A0A9K3HI68"/>